<evidence type="ECO:0000313" key="8">
    <source>
        <dbReference type="Proteomes" id="UP000678499"/>
    </source>
</evidence>
<organism evidence="7">
    <name type="scientific">Notodromas monacha</name>
    <dbReference type="NCBI Taxonomy" id="399045"/>
    <lineage>
        <taxon>Eukaryota</taxon>
        <taxon>Metazoa</taxon>
        <taxon>Ecdysozoa</taxon>
        <taxon>Arthropoda</taxon>
        <taxon>Crustacea</taxon>
        <taxon>Oligostraca</taxon>
        <taxon>Ostracoda</taxon>
        <taxon>Podocopa</taxon>
        <taxon>Podocopida</taxon>
        <taxon>Cypridocopina</taxon>
        <taxon>Cypridoidea</taxon>
        <taxon>Cyprididae</taxon>
        <taxon>Notodromas</taxon>
    </lineage>
</organism>
<reference evidence="7" key="1">
    <citation type="submission" date="2020-11" db="EMBL/GenBank/DDBJ databases">
        <authorList>
            <person name="Tran Van P."/>
        </authorList>
    </citation>
    <scope>NUCLEOTIDE SEQUENCE</scope>
</reference>
<evidence type="ECO:0000256" key="5">
    <source>
        <dbReference type="ARBA" id="ARBA00023136"/>
    </source>
</evidence>
<dbReference type="Proteomes" id="UP000678499">
    <property type="component" value="Unassembled WGS sequence"/>
</dbReference>
<keyword evidence="3" id="KW-0677">Repeat</keyword>
<dbReference type="PANTHER" id="PTHR47535">
    <property type="entry name" value="MUSCLE-SPECIFIC PROTEIN 300 KDA, ISOFORM G"/>
    <property type="match status" value="1"/>
</dbReference>
<dbReference type="GO" id="GO:0034993">
    <property type="term" value="C:meiotic nuclear membrane microtubule tethering complex"/>
    <property type="evidence" value="ECO:0007669"/>
    <property type="project" value="TreeGrafter"/>
</dbReference>
<dbReference type="SUPFAM" id="SSF46966">
    <property type="entry name" value="Spectrin repeat"/>
    <property type="match status" value="6"/>
</dbReference>
<evidence type="ECO:0000256" key="2">
    <source>
        <dbReference type="ARBA" id="ARBA00022692"/>
    </source>
</evidence>
<dbReference type="GO" id="GO:0005737">
    <property type="term" value="C:cytoplasm"/>
    <property type="evidence" value="ECO:0007669"/>
    <property type="project" value="TreeGrafter"/>
</dbReference>
<keyword evidence="2" id="KW-0812">Transmembrane</keyword>
<sequence>MRGYKDDAIKRRRGGTSYFSRVISLSINLQRQVEELESRQDEVQRLSSSAATLLSSHLDSYIQSQLRHLQSRYQVQVNLAKDTSQKVTAIYQHHKQMEDNRAAGMTWIDAAKAVIRDGEGLSSSSRKEDLLQHLQDIQKMIKNQDEGASLVHAAVNWGEKAIMSTRSDGKDAISIRCSELQSEWERLIRKLSDAKVQVETALLQWADYTSSFSQLEKWISEKETTLEKLSKKKVHFAKKGPQTTHGLGSLSSSIGERRASLRRCNSFLQDIASFAPMIESVACKASDVKSGKNAASEISSKYETLSQQAQKIYERQKETIEFEQKFIDAANNFLNWLKISREKLTKCAEPIGDKESLSTKIALLKVLDVDKADGQKLLELPLRLAEGAIKVIEVEDDREALEQEVAILQDEFDHHCAELAKTKTVLEIGLSKWGEYEDQHKECCSWLTKTEAQVQSYNGHVDTLEEKRKVLEEFQNHLESIFDWQKELDVLNNQAQTLLETCADSRISNAVTQLTTKYNTLLSMAKEVMRRLEMHYQEHQQHQAMFSECEEWLEAAQDKLKSAQTPPASETDVLISDSDLQDRLGILQELKDSMEQGQHKLRYVLELKERVIINTKEKGANKIIEGTEGLKTEFDKLFMDMQEARQNINSRLGQLQEKAKVVKAFMEWLQEIEAKANAEPSSKSSEISERRSFLEKYRTLKREMEGRADALSKIIAMRSDDGKDSADEELKACVQKHDDIKSVINSQIEVLEGEVKNHEAYWAACSEACDWLRKARVDIQQAGDCHGPKASAEERKEKVNEISVSLPEGEKLVKAAAERSAPVMMSSNDEGVESIKSEVEHLKHEWDSIYNMVDDAKRNLSKCLQAWSDFDKSYSACEGWLKTLRSDLEKAGLGFVTLDEPLPRPAHHDIVCKAKEFLEEIQLKKGTVEELSDKCEILMEYSAQNYVRDQTVQLQGQFTQLLSKLQSQVSKAEKQLSDVNEYNRSKQDMEKWLDRAKGTVDDCSSCVGSEADVQDRLETLRILSTKLTEGQYLLNNVLETLNRASMAASPQSEALMKQEVEELRS</sequence>
<dbReference type="EMBL" id="OA891379">
    <property type="protein sequence ID" value="CAD7284708.1"/>
    <property type="molecule type" value="Genomic_DNA"/>
</dbReference>
<dbReference type="OrthoDB" id="6358853at2759"/>
<dbReference type="PANTHER" id="PTHR47535:SF7">
    <property type="entry name" value="CALMIN"/>
    <property type="match status" value="1"/>
</dbReference>
<evidence type="ECO:0000256" key="6">
    <source>
        <dbReference type="SAM" id="Coils"/>
    </source>
</evidence>
<keyword evidence="6" id="KW-0175">Coiled coil</keyword>
<name>A0A7R9C050_9CRUS</name>
<evidence type="ECO:0000256" key="1">
    <source>
        <dbReference type="ARBA" id="ARBA00004370"/>
    </source>
</evidence>
<dbReference type="InterPro" id="IPR052403">
    <property type="entry name" value="LINC-complex_assoc"/>
</dbReference>
<dbReference type="InterPro" id="IPR018159">
    <property type="entry name" value="Spectrin/alpha-actinin"/>
</dbReference>
<feature type="coiled-coil region" evidence="6">
    <location>
        <begin position="384"/>
        <end position="418"/>
    </location>
</feature>
<dbReference type="EMBL" id="CAJPEX010009342">
    <property type="protein sequence ID" value="CAG0924860.1"/>
    <property type="molecule type" value="Genomic_DNA"/>
</dbReference>
<dbReference type="SMART" id="SM00150">
    <property type="entry name" value="SPEC"/>
    <property type="match status" value="3"/>
</dbReference>
<evidence type="ECO:0000313" key="7">
    <source>
        <dbReference type="EMBL" id="CAD7284708.1"/>
    </source>
</evidence>
<dbReference type="CDD" id="cd00176">
    <property type="entry name" value="SPEC"/>
    <property type="match status" value="1"/>
</dbReference>
<proteinExistence type="predicted"/>
<comment type="subcellular location">
    <subcellularLocation>
        <location evidence="1">Membrane</location>
    </subcellularLocation>
</comment>
<evidence type="ECO:0008006" key="9">
    <source>
        <dbReference type="Google" id="ProtNLM"/>
    </source>
</evidence>
<accession>A0A7R9C050</accession>
<keyword evidence="5" id="KW-0472">Membrane</keyword>
<evidence type="ECO:0000256" key="4">
    <source>
        <dbReference type="ARBA" id="ARBA00022989"/>
    </source>
</evidence>
<dbReference type="GO" id="GO:0051015">
    <property type="term" value="F:actin filament binding"/>
    <property type="evidence" value="ECO:0007669"/>
    <property type="project" value="TreeGrafter"/>
</dbReference>
<gene>
    <name evidence="7" type="ORF">NMOB1V02_LOCUS12313</name>
</gene>
<protein>
    <recommendedName>
        <fullName evidence="9">Nesprin-1</fullName>
    </recommendedName>
</protein>
<keyword evidence="8" id="KW-1185">Reference proteome</keyword>
<dbReference type="GO" id="GO:0007097">
    <property type="term" value="P:nuclear migration"/>
    <property type="evidence" value="ECO:0007669"/>
    <property type="project" value="TreeGrafter"/>
</dbReference>
<evidence type="ECO:0000256" key="3">
    <source>
        <dbReference type="ARBA" id="ARBA00022737"/>
    </source>
</evidence>
<dbReference type="Gene3D" id="1.20.58.60">
    <property type="match status" value="4"/>
</dbReference>
<keyword evidence="4" id="KW-1133">Transmembrane helix</keyword>
<dbReference type="AlphaFoldDB" id="A0A7R9C050"/>
<feature type="non-terminal residue" evidence="7">
    <location>
        <position position="1"/>
    </location>
</feature>
<dbReference type="GO" id="GO:0005640">
    <property type="term" value="C:nuclear outer membrane"/>
    <property type="evidence" value="ECO:0007669"/>
    <property type="project" value="TreeGrafter"/>
</dbReference>
<dbReference type="GO" id="GO:0008285">
    <property type="term" value="P:negative regulation of cell population proliferation"/>
    <property type="evidence" value="ECO:0007669"/>
    <property type="project" value="TreeGrafter"/>
</dbReference>